<keyword evidence="1" id="KW-0812">Transmembrane</keyword>
<evidence type="ECO:0000313" key="3">
    <source>
        <dbReference type="Proteomes" id="UP000619479"/>
    </source>
</evidence>
<dbReference type="RefSeq" id="WP_203745919.1">
    <property type="nucleotide sequence ID" value="NZ_BAAAUC010000008.1"/>
</dbReference>
<feature type="transmembrane region" description="Helical" evidence="1">
    <location>
        <begin position="7"/>
        <end position="27"/>
    </location>
</feature>
<dbReference type="Proteomes" id="UP000619479">
    <property type="component" value="Unassembled WGS sequence"/>
</dbReference>
<dbReference type="AlphaFoldDB" id="A0A919ILA8"/>
<feature type="transmembrane region" description="Helical" evidence="1">
    <location>
        <begin position="164"/>
        <end position="183"/>
    </location>
</feature>
<accession>A0A919ILA8</accession>
<feature type="transmembrane region" description="Helical" evidence="1">
    <location>
        <begin position="82"/>
        <end position="106"/>
    </location>
</feature>
<name>A0A919ILA8_9ACTN</name>
<keyword evidence="3" id="KW-1185">Reference proteome</keyword>
<proteinExistence type="predicted"/>
<dbReference type="EMBL" id="BOMH01000041">
    <property type="protein sequence ID" value="GID67809.1"/>
    <property type="molecule type" value="Genomic_DNA"/>
</dbReference>
<evidence type="ECO:0000256" key="1">
    <source>
        <dbReference type="SAM" id="Phobius"/>
    </source>
</evidence>
<protein>
    <submittedName>
        <fullName evidence="2">Uncharacterized protein</fullName>
    </submittedName>
</protein>
<feature type="transmembrane region" description="Helical" evidence="1">
    <location>
        <begin position="33"/>
        <end position="61"/>
    </location>
</feature>
<keyword evidence="1" id="KW-1133">Transmembrane helix</keyword>
<feature type="transmembrane region" description="Helical" evidence="1">
    <location>
        <begin position="112"/>
        <end position="131"/>
    </location>
</feature>
<keyword evidence="1" id="KW-0472">Membrane</keyword>
<sequence length="206" mass="22067">MSLPPRPIIAGVTSGLFLMSFFTLLWLTNLFAVLPIAVAATLWTLGLLLAALFVTTAIRLLRVRAAFPAELSEADQRFHRRTGMWFGIVFGAEFVLIAAAAIILNATGRQDYVVPAIALVVGLHFYPFAPLFQRKIDYWLATWTTLVGLTGILLLALTGTAVNTVVAVVALGTACATIAYGLWNTAQANHLRRLASGATVPEAGVS</sequence>
<feature type="transmembrane region" description="Helical" evidence="1">
    <location>
        <begin position="138"/>
        <end position="158"/>
    </location>
</feature>
<organism evidence="2 3">
    <name type="scientific">Actinoplanes cyaneus</name>
    <dbReference type="NCBI Taxonomy" id="52696"/>
    <lineage>
        <taxon>Bacteria</taxon>
        <taxon>Bacillati</taxon>
        <taxon>Actinomycetota</taxon>
        <taxon>Actinomycetes</taxon>
        <taxon>Micromonosporales</taxon>
        <taxon>Micromonosporaceae</taxon>
        <taxon>Actinoplanes</taxon>
    </lineage>
</organism>
<gene>
    <name evidence="2" type="ORF">Acy02nite_56900</name>
</gene>
<reference evidence="2" key="1">
    <citation type="submission" date="2021-01" db="EMBL/GenBank/DDBJ databases">
        <title>Whole genome shotgun sequence of Actinoplanes cyaneus NBRC 14990.</title>
        <authorList>
            <person name="Komaki H."/>
            <person name="Tamura T."/>
        </authorList>
    </citation>
    <scope>NUCLEOTIDE SEQUENCE</scope>
    <source>
        <strain evidence="2">NBRC 14990</strain>
    </source>
</reference>
<evidence type="ECO:0000313" key="2">
    <source>
        <dbReference type="EMBL" id="GID67809.1"/>
    </source>
</evidence>
<comment type="caution">
    <text evidence="2">The sequence shown here is derived from an EMBL/GenBank/DDBJ whole genome shotgun (WGS) entry which is preliminary data.</text>
</comment>